<protein>
    <submittedName>
        <fullName evidence="1">Uncharacterized protein</fullName>
    </submittedName>
</protein>
<gene>
    <name evidence="1" type="ORF">HNS30_36535</name>
</gene>
<evidence type="ECO:0000313" key="1">
    <source>
        <dbReference type="EMBL" id="NOK14544.1"/>
    </source>
</evidence>
<organism evidence="1 2">
    <name type="scientific">Corallococcus exercitus</name>
    <dbReference type="NCBI Taxonomy" id="2316736"/>
    <lineage>
        <taxon>Bacteria</taxon>
        <taxon>Pseudomonadati</taxon>
        <taxon>Myxococcota</taxon>
        <taxon>Myxococcia</taxon>
        <taxon>Myxococcales</taxon>
        <taxon>Cystobacterineae</taxon>
        <taxon>Myxococcaceae</taxon>
        <taxon>Corallococcus</taxon>
    </lineage>
</organism>
<dbReference type="Proteomes" id="UP000528460">
    <property type="component" value="Unassembled WGS sequence"/>
</dbReference>
<dbReference type="AlphaFoldDB" id="A0A7Y4NHY9"/>
<accession>A0A7Y4NHY9</accession>
<evidence type="ECO:0000313" key="2">
    <source>
        <dbReference type="Proteomes" id="UP000528460"/>
    </source>
</evidence>
<dbReference type="EMBL" id="JABFJW010000490">
    <property type="protein sequence ID" value="NOK14544.1"/>
    <property type="molecule type" value="Genomic_DNA"/>
</dbReference>
<dbReference type="RefSeq" id="WP_171421632.1">
    <property type="nucleotide sequence ID" value="NZ_JABFJW010000490.1"/>
</dbReference>
<comment type="caution">
    <text evidence="1">The sequence shown here is derived from an EMBL/GenBank/DDBJ whole genome shotgun (WGS) entry which is preliminary data.</text>
</comment>
<reference evidence="1 2" key="1">
    <citation type="submission" date="2020-05" db="EMBL/GenBank/DDBJ databases">
        <authorList>
            <person name="Whitworth D."/>
        </authorList>
    </citation>
    <scope>NUCLEOTIDE SEQUENCE [LARGE SCALE GENOMIC DNA]</scope>
    <source>
        <strain evidence="1 2">CA046A</strain>
    </source>
</reference>
<proteinExistence type="predicted"/>
<name>A0A7Y4NHY9_9BACT</name>
<dbReference type="Gene3D" id="2.20.110.10">
    <property type="entry name" value="Histone H3 K4-specific methyltransferase SET7/9 N-terminal domain"/>
    <property type="match status" value="1"/>
</dbReference>
<dbReference type="SUPFAM" id="SSF82185">
    <property type="entry name" value="Histone H3 K4-specific methyltransferase SET7/9 N-terminal domain"/>
    <property type="match status" value="1"/>
</dbReference>
<sequence>MRLKTYDDLTWEDEQVFLHDMSFTGSVRVESSSGLPVEETFYVDGLRQGPERIWPESGLLAEESFFWRNQRHGTSRAWLVDGTMIEDCVYLYGVCVVERRWSHSGALKKDWRASPDHWAFVAIAKSREAYGDAPPIDW</sequence>